<reference evidence="2 3" key="1">
    <citation type="journal article" date="2019" name="Nat. Ecol. Evol.">
        <title>Megaphylogeny resolves global patterns of mushroom evolution.</title>
        <authorList>
            <person name="Varga T."/>
            <person name="Krizsan K."/>
            <person name="Foldi C."/>
            <person name="Dima B."/>
            <person name="Sanchez-Garcia M."/>
            <person name="Sanchez-Ramirez S."/>
            <person name="Szollosi G.J."/>
            <person name="Szarkandi J.G."/>
            <person name="Papp V."/>
            <person name="Albert L."/>
            <person name="Andreopoulos W."/>
            <person name="Angelini C."/>
            <person name="Antonin V."/>
            <person name="Barry K.W."/>
            <person name="Bougher N.L."/>
            <person name="Buchanan P."/>
            <person name="Buyck B."/>
            <person name="Bense V."/>
            <person name="Catcheside P."/>
            <person name="Chovatia M."/>
            <person name="Cooper J."/>
            <person name="Damon W."/>
            <person name="Desjardin D."/>
            <person name="Finy P."/>
            <person name="Geml J."/>
            <person name="Haridas S."/>
            <person name="Hughes K."/>
            <person name="Justo A."/>
            <person name="Karasinski D."/>
            <person name="Kautmanova I."/>
            <person name="Kiss B."/>
            <person name="Kocsube S."/>
            <person name="Kotiranta H."/>
            <person name="LaButti K.M."/>
            <person name="Lechner B.E."/>
            <person name="Liimatainen K."/>
            <person name="Lipzen A."/>
            <person name="Lukacs Z."/>
            <person name="Mihaltcheva S."/>
            <person name="Morgado L.N."/>
            <person name="Niskanen T."/>
            <person name="Noordeloos M.E."/>
            <person name="Ohm R.A."/>
            <person name="Ortiz-Santana B."/>
            <person name="Ovrebo C."/>
            <person name="Racz N."/>
            <person name="Riley R."/>
            <person name="Savchenko A."/>
            <person name="Shiryaev A."/>
            <person name="Soop K."/>
            <person name="Spirin V."/>
            <person name="Szebenyi C."/>
            <person name="Tomsovsky M."/>
            <person name="Tulloss R.E."/>
            <person name="Uehling J."/>
            <person name="Grigoriev I.V."/>
            <person name="Vagvolgyi C."/>
            <person name="Papp T."/>
            <person name="Martin F.M."/>
            <person name="Miettinen O."/>
            <person name="Hibbett D.S."/>
            <person name="Nagy L.G."/>
        </authorList>
    </citation>
    <scope>NUCLEOTIDE SEQUENCE [LARGE SCALE GENOMIC DNA]</scope>
    <source>
        <strain evidence="2 3">CBS 121175</strain>
    </source>
</reference>
<dbReference type="EMBL" id="ML210161">
    <property type="protein sequence ID" value="TFK27811.1"/>
    <property type="molecule type" value="Genomic_DNA"/>
</dbReference>
<organism evidence="2 3">
    <name type="scientific">Coprinopsis marcescibilis</name>
    <name type="common">Agaric fungus</name>
    <name type="synonym">Psathyrella marcescibilis</name>
    <dbReference type="NCBI Taxonomy" id="230819"/>
    <lineage>
        <taxon>Eukaryota</taxon>
        <taxon>Fungi</taxon>
        <taxon>Dikarya</taxon>
        <taxon>Basidiomycota</taxon>
        <taxon>Agaricomycotina</taxon>
        <taxon>Agaricomycetes</taxon>
        <taxon>Agaricomycetidae</taxon>
        <taxon>Agaricales</taxon>
        <taxon>Agaricineae</taxon>
        <taxon>Psathyrellaceae</taxon>
        <taxon>Coprinopsis</taxon>
    </lineage>
</organism>
<proteinExistence type="predicted"/>
<evidence type="ECO:0000256" key="1">
    <source>
        <dbReference type="SAM" id="MobiDB-lite"/>
    </source>
</evidence>
<name>A0A5C3LH06_COPMA</name>
<evidence type="ECO:0000313" key="2">
    <source>
        <dbReference type="EMBL" id="TFK27811.1"/>
    </source>
</evidence>
<feature type="region of interest" description="Disordered" evidence="1">
    <location>
        <begin position="12"/>
        <end position="40"/>
    </location>
</feature>
<evidence type="ECO:0000313" key="3">
    <source>
        <dbReference type="Proteomes" id="UP000307440"/>
    </source>
</evidence>
<dbReference type="AlphaFoldDB" id="A0A5C3LH06"/>
<dbReference type="OrthoDB" id="3260134at2759"/>
<protein>
    <submittedName>
        <fullName evidence="2">Uncharacterized protein</fullName>
    </submittedName>
</protein>
<accession>A0A5C3LH06</accession>
<sequence length="476" mass="53646">MGLAEISFAHARQRIQLPKPSEGWVPRPHNQRSSSTNDASKLRTEAHMFGSKAKSKVLEALDTGEPLSMKNLFERIKQTPDLAGLLHWEKTTDVRVPRSPELGEKRPTKRQKPELDDKNIIASKTEVLSYSDNCLVRSNDGCWSVSRRLATPALEDGYEETDIDESPRRPRFEFSSMDIPSSSSYMYEDEDDSWQPQIESWSSGSFRLRSNSDKHIPNAIEEGPRIISSSSPTGAEDKNRRAILPSSDNVTRHDVDDHGLPRIIRLMPSQNDTPVYGTLFELEDPWRAIGQILGVEAQDHDEVELDAGRVLDSEITGDHDSRRQSSDWSRSMMDIDSEIDEQWKVCQSPRSEDGSTVLQQEEMLDVFPMKYHHARDSRPIDSPYSIKDDFEPSPPDDSATYAFEVEQLQIAASRAPSDYLALPGSPQAIQADADRSSSQSFAIEELEWVDGNYLGPALFGFEHELSSSDEECALFL</sequence>
<dbReference type="Proteomes" id="UP000307440">
    <property type="component" value="Unassembled WGS sequence"/>
</dbReference>
<feature type="region of interest" description="Disordered" evidence="1">
    <location>
        <begin position="158"/>
        <end position="177"/>
    </location>
</feature>
<gene>
    <name evidence="2" type="ORF">FA15DRAFT_754000</name>
</gene>
<keyword evidence="3" id="KW-1185">Reference proteome</keyword>